<keyword evidence="2" id="KW-1185">Reference proteome</keyword>
<protein>
    <submittedName>
        <fullName evidence="1">Uncharacterized protein</fullName>
    </submittedName>
</protein>
<dbReference type="EMBL" id="WNTK01033072">
    <property type="protein sequence ID" value="KAG9460925.1"/>
    <property type="molecule type" value="Genomic_DNA"/>
</dbReference>
<comment type="caution">
    <text evidence="1">The sequence shown here is derived from an EMBL/GenBank/DDBJ whole genome shotgun (WGS) entry which is preliminary data.</text>
</comment>
<dbReference type="OrthoDB" id="9372617at2759"/>
<dbReference type="InterPro" id="IPR009011">
    <property type="entry name" value="Man6P_isomerase_rcpt-bd_dom_sf"/>
</dbReference>
<sequence>RLDLQSCRCSIKWETRAACVVQPKEVMMANGMIHLENVNINLTSIFIKSYTASGDIRTTDQYFYEVQLSGKEDSINQKCNKASICQVKINGNFTRAVGSAGNAKYYLDGEKMLPFMLQELH</sequence>
<dbReference type="AlphaFoldDB" id="A0A8J6BC92"/>
<name>A0A8J6BC92_ELECQ</name>
<dbReference type="SUPFAM" id="SSF50911">
    <property type="entry name" value="Mannose 6-phosphate receptor domain"/>
    <property type="match status" value="1"/>
</dbReference>
<reference evidence="1" key="1">
    <citation type="thesis" date="2020" institute="ProQuest LLC" country="789 East Eisenhower Parkway, Ann Arbor, MI, USA">
        <title>Comparative Genomics and Chromosome Evolution.</title>
        <authorList>
            <person name="Mudd A.B."/>
        </authorList>
    </citation>
    <scope>NUCLEOTIDE SEQUENCE</scope>
    <source>
        <strain evidence="1">HN-11 Male</strain>
        <tissue evidence="1">Kidney and liver</tissue>
    </source>
</reference>
<proteinExistence type="predicted"/>
<feature type="non-terminal residue" evidence="1">
    <location>
        <position position="1"/>
    </location>
</feature>
<evidence type="ECO:0000313" key="2">
    <source>
        <dbReference type="Proteomes" id="UP000770717"/>
    </source>
</evidence>
<gene>
    <name evidence="1" type="ORF">GDO78_018723</name>
</gene>
<organism evidence="1 2">
    <name type="scientific">Eleutherodactylus coqui</name>
    <name type="common">Puerto Rican coqui</name>
    <dbReference type="NCBI Taxonomy" id="57060"/>
    <lineage>
        <taxon>Eukaryota</taxon>
        <taxon>Metazoa</taxon>
        <taxon>Chordata</taxon>
        <taxon>Craniata</taxon>
        <taxon>Vertebrata</taxon>
        <taxon>Euteleostomi</taxon>
        <taxon>Amphibia</taxon>
        <taxon>Batrachia</taxon>
        <taxon>Anura</taxon>
        <taxon>Neobatrachia</taxon>
        <taxon>Hyloidea</taxon>
        <taxon>Eleutherodactylidae</taxon>
        <taxon>Eleutherodactylinae</taxon>
        <taxon>Eleutherodactylus</taxon>
        <taxon>Eleutherodactylus</taxon>
    </lineage>
</organism>
<evidence type="ECO:0000313" key="1">
    <source>
        <dbReference type="EMBL" id="KAG9460925.1"/>
    </source>
</evidence>
<accession>A0A8J6BC92</accession>
<dbReference type="Proteomes" id="UP000770717">
    <property type="component" value="Unassembled WGS sequence"/>
</dbReference>